<comment type="caution">
    <text evidence="2">The sequence shown here is derived from an EMBL/GenBank/DDBJ whole genome shotgun (WGS) entry which is preliminary data.</text>
</comment>
<evidence type="ECO:0000313" key="2">
    <source>
        <dbReference type="EMBL" id="KAH3679713.1"/>
    </source>
</evidence>
<sequence>AQMAKKAHKTPLPSKKKSVTPNPEIAEKSVDEIMRFIEGQPKKSKKKSKK</sequence>
<proteinExistence type="predicted"/>
<feature type="compositionally biased region" description="Basic residues" evidence="1">
    <location>
        <begin position="1"/>
        <end position="18"/>
    </location>
</feature>
<evidence type="ECO:0000256" key="1">
    <source>
        <dbReference type="SAM" id="MobiDB-lite"/>
    </source>
</evidence>
<keyword evidence="3" id="KW-1185">Reference proteome</keyword>
<reference evidence="2" key="2">
    <citation type="submission" date="2021-01" db="EMBL/GenBank/DDBJ databases">
        <authorList>
            <person name="Schikora-Tamarit M.A."/>
        </authorList>
    </citation>
    <scope>NUCLEOTIDE SEQUENCE</scope>
    <source>
        <strain evidence="2">CBS2887</strain>
    </source>
</reference>
<evidence type="ECO:0000313" key="3">
    <source>
        <dbReference type="Proteomes" id="UP000774326"/>
    </source>
</evidence>
<feature type="region of interest" description="Disordered" evidence="1">
    <location>
        <begin position="1"/>
        <end position="27"/>
    </location>
</feature>
<accession>A0A9P8THG1</accession>
<dbReference type="AlphaFoldDB" id="A0A9P8THG1"/>
<dbReference type="EMBL" id="JAEUBG010004871">
    <property type="protein sequence ID" value="KAH3679713.1"/>
    <property type="molecule type" value="Genomic_DNA"/>
</dbReference>
<organism evidence="2 3">
    <name type="scientific">Wickerhamomyces pijperi</name>
    <name type="common">Yeast</name>
    <name type="synonym">Pichia pijperi</name>
    <dbReference type="NCBI Taxonomy" id="599730"/>
    <lineage>
        <taxon>Eukaryota</taxon>
        <taxon>Fungi</taxon>
        <taxon>Dikarya</taxon>
        <taxon>Ascomycota</taxon>
        <taxon>Saccharomycotina</taxon>
        <taxon>Saccharomycetes</taxon>
        <taxon>Phaffomycetales</taxon>
        <taxon>Wickerhamomycetaceae</taxon>
        <taxon>Wickerhamomyces</taxon>
    </lineage>
</organism>
<gene>
    <name evidence="2" type="ORF">WICPIJ_008564</name>
</gene>
<feature type="non-terminal residue" evidence="2">
    <location>
        <position position="1"/>
    </location>
</feature>
<dbReference type="Proteomes" id="UP000774326">
    <property type="component" value="Unassembled WGS sequence"/>
</dbReference>
<name>A0A9P8THG1_WICPI</name>
<reference evidence="2" key="1">
    <citation type="journal article" date="2021" name="Open Biol.">
        <title>Shared evolutionary footprints suggest mitochondrial oxidative damage underlies multiple complex I losses in fungi.</title>
        <authorList>
            <person name="Schikora-Tamarit M.A."/>
            <person name="Marcet-Houben M."/>
            <person name="Nosek J."/>
            <person name="Gabaldon T."/>
        </authorList>
    </citation>
    <scope>NUCLEOTIDE SEQUENCE</scope>
    <source>
        <strain evidence="2">CBS2887</strain>
    </source>
</reference>
<protein>
    <submittedName>
        <fullName evidence="2">Uncharacterized protein</fullName>
    </submittedName>
</protein>